<dbReference type="Pfam" id="PF13649">
    <property type="entry name" value="Methyltransf_25"/>
    <property type="match status" value="1"/>
</dbReference>
<dbReference type="GO" id="GO:0032259">
    <property type="term" value="P:methylation"/>
    <property type="evidence" value="ECO:0007669"/>
    <property type="project" value="UniProtKB-KW"/>
</dbReference>
<dbReference type="AlphaFoldDB" id="A0A0X3UQL9"/>
<organism evidence="2 3">
    <name type="scientific">Streptomyces regalis</name>
    <dbReference type="NCBI Taxonomy" id="68262"/>
    <lineage>
        <taxon>Bacteria</taxon>
        <taxon>Bacillati</taxon>
        <taxon>Actinomycetota</taxon>
        <taxon>Actinomycetes</taxon>
        <taxon>Kitasatosporales</taxon>
        <taxon>Streptomycetaceae</taxon>
        <taxon>Streptomyces</taxon>
    </lineage>
</organism>
<dbReference type="GO" id="GO:0008168">
    <property type="term" value="F:methyltransferase activity"/>
    <property type="evidence" value="ECO:0007669"/>
    <property type="project" value="UniProtKB-KW"/>
</dbReference>
<dbReference type="InterPro" id="IPR029063">
    <property type="entry name" value="SAM-dependent_MTases_sf"/>
</dbReference>
<sequence>MEWNEQAERLAHRVADPDSRWLAPVARVPRHALVPRWWEMRDSGGWVLRDGPSDPEAWEEAAYADRSLITRVGTLHADLAKPGDQPSGMPTSSATLPSLVVRMLRHARLGDGLPLLDLGTGAGGLTAYASHRIGDGCVTSLDVDSYLTSVAGERLASMGYHPKFVTADATKHVPGTYERIVCTVALPPGPGLRAVLAALVPGGRIATTLARTSLIVTGWKHTNGDVIGRVERDMAGFMLTRSGDDYPPALAELFSVAREAEGEQRCTGRYPVVDVANAWELRSMLEVTTPGVELGYETHGRTRTAYLVHPDGSWARASAEWTDAPEVHQGGPQRLWEALERIRNRLNAEGALPLLGAHVRITPDGVCHLSRGRWHTSMGAL</sequence>
<gene>
    <name evidence="2" type="ORF">ADL12_20660</name>
</gene>
<keyword evidence="2" id="KW-0489">Methyltransferase</keyword>
<dbReference type="Gene3D" id="3.40.50.150">
    <property type="entry name" value="Vaccinia Virus protein VP39"/>
    <property type="match status" value="1"/>
</dbReference>
<dbReference type="SUPFAM" id="SSF53335">
    <property type="entry name" value="S-adenosyl-L-methionine-dependent methyltransferases"/>
    <property type="match status" value="1"/>
</dbReference>
<evidence type="ECO:0000313" key="2">
    <source>
        <dbReference type="EMBL" id="KUL34780.1"/>
    </source>
</evidence>
<keyword evidence="2" id="KW-0808">Transferase</keyword>
<dbReference type="OrthoDB" id="3450072at2"/>
<feature type="domain" description="Methyltransferase" evidence="1">
    <location>
        <begin position="116"/>
        <end position="203"/>
    </location>
</feature>
<protein>
    <submittedName>
        <fullName evidence="2">Methyltransferase type 11</fullName>
    </submittedName>
</protein>
<dbReference type="Proteomes" id="UP000053923">
    <property type="component" value="Unassembled WGS sequence"/>
</dbReference>
<evidence type="ECO:0000313" key="3">
    <source>
        <dbReference type="Proteomes" id="UP000053923"/>
    </source>
</evidence>
<keyword evidence="3" id="KW-1185">Reference proteome</keyword>
<dbReference type="InterPro" id="IPR041698">
    <property type="entry name" value="Methyltransf_25"/>
</dbReference>
<proteinExistence type="predicted"/>
<accession>A0A0X3UQL9</accession>
<comment type="caution">
    <text evidence="2">The sequence shown here is derived from an EMBL/GenBank/DDBJ whole genome shotgun (WGS) entry which is preliminary data.</text>
</comment>
<name>A0A0X3UQL9_9ACTN</name>
<reference evidence="3" key="1">
    <citation type="submission" date="2015-10" db="EMBL/GenBank/DDBJ databases">
        <authorList>
            <person name="Ju K.-S."/>
            <person name="Doroghazi J.R."/>
            <person name="Metcalf W.W."/>
        </authorList>
    </citation>
    <scope>NUCLEOTIDE SEQUENCE [LARGE SCALE GENOMIC DNA]</scope>
    <source>
        <strain evidence="3">NRRL 3151</strain>
    </source>
</reference>
<evidence type="ECO:0000259" key="1">
    <source>
        <dbReference type="Pfam" id="PF13649"/>
    </source>
</evidence>
<dbReference type="EMBL" id="LLZG01000165">
    <property type="protein sequence ID" value="KUL34780.1"/>
    <property type="molecule type" value="Genomic_DNA"/>
</dbReference>
<dbReference type="CDD" id="cd02440">
    <property type="entry name" value="AdoMet_MTases"/>
    <property type="match status" value="1"/>
</dbReference>